<evidence type="ECO:0000313" key="10">
    <source>
        <dbReference type="Proteomes" id="UP000198034"/>
    </source>
</evidence>
<dbReference type="CDD" id="cd17329">
    <property type="entry name" value="MFS_MdtH_MDR_like"/>
    <property type="match status" value="1"/>
</dbReference>
<sequence>MKKKITYLDNFRGFPKEIWILTLITYINRAGAMVMPFLSNYLHKGFSFTLQEVGWLMSSIGIGSFLGNWIGGKLTDKIGFYTVILSSLLLVGFGFISLMFLYDFIEISIGLFFLTAIADMYKPAVYVAIGCFSNFSNRTRSLTLIRLATNLGMFTGPIIGGVLIANNNYDPLFWIDGISCVIAVILFLFLIDETKIDIYAKRVEQLKEHINTKNSIFSDSNFVIFLLGSFITALLFFQLFTTLPVYNSSKFNFSEMQIGLLLSLNGLLIFLFEMPIIGYLEKTKIKNTKIFQIGSLFMTLGFFFLIFAKWIFLLILSIGLITLGQILIFSFANTFAFNKATPGQEGKYMALYSMSFSFAQILSSKLSFSIIEKYSFNANWIFMVLIGILGIYIYFKLDKNLNQAPSFNQTVIS</sequence>
<feature type="transmembrane region" description="Helical" evidence="7">
    <location>
        <begin position="314"/>
        <end position="337"/>
    </location>
</feature>
<keyword evidence="4 7" id="KW-0812">Transmembrane</keyword>
<keyword evidence="3" id="KW-1003">Cell membrane</keyword>
<evidence type="ECO:0000256" key="2">
    <source>
        <dbReference type="ARBA" id="ARBA00022448"/>
    </source>
</evidence>
<dbReference type="AlphaFoldDB" id="A0A246GE45"/>
<organism evidence="9 10">
    <name type="scientific">Flavobacterium columnare</name>
    <dbReference type="NCBI Taxonomy" id="996"/>
    <lineage>
        <taxon>Bacteria</taxon>
        <taxon>Pseudomonadati</taxon>
        <taxon>Bacteroidota</taxon>
        <taxon>Flavobacteriia</taxon>
        <taxon>Flavobacteriales</taxon>
        <taxon>Flavobacteriaceae</taxon>
        <taxon>Flavobacterium</taxon>
    </lineage>
</organism>
<keyword evidence="6 7" id="KW-0472">Membrane</keyword>
<feature type="transmembrane region" description="Helical" evidence="7">
    <location>
        <begin position="258"/>
        <end position="278"/>
    </location>
</feature>
<name>A0A246GE45_9FLAO</name>
<dbReference type="PROSITE" id="PS50850">
    <property type="entry name" value="MFS"/>
    <property type="match status" value="1"/>
</dbReference>
<feature type="transmembrane region" description="Helical" evidence="7">
    <location>
        <begin position="222"/>
        <end position="246"/>
    </location>
</feature>
<feature type="transmembrane region" description="Helical" evidence="7">
    <location>
        <begin position="53"/>
        <end position="71"/>
    </location>
</feature>
<gene>
    <name evidence="9" type="ORF">BWK62_00110</name>
</gene>
<dbReference type="GO" id="GO:0022857">
    <property type="term" value="F:transmembrane transporter activity"/>
    <property type="evidence" value="ECO:0007669"/>
    <property type="project" value="InterPro"/>
</dbReference>
<dbReference type="InterPro" id="IPR050171">
    <property type="entry name" value="MFS_Transporters"/>
</dbReference>
<feature type="domain" description="Major facilitator superfamily (MFS) profile" evidence="8">
    <location>
        <begin position="17"/>
        <end position="402"/>
    </location>
</feature>
<accession>A0A246GE45</accession>
<comment type="caution">
    <text evidence="9">The sequence shown here is derived from an EMBL/GenBank/DDBJ whole genome shotgun (WGS) entry which is preliminary data.</text>
</comment>
<evidence type="ECO:0000313" key="9">
    <source>
        <dbReference type="EMBL" id="OWP79679.1"/>
    </source>
</evidence>
<dbReference type="PANTHER" id="PTHR23517">
    <property type="entry name" value="RESISTANCE PROTEIN MDTM, PUTATIVE-RELATED-RELATED"/>
    <property type="match status" value="1"/>
</dbReference>
<reference evidence="9 10" key="1">
    <citation type="journal article" date="2017" name="Infect. Genet. Evol.">
        <title>Comparative genome analysis of fish pathogen Flavobacterium columnare reveals extensive sequence diversity within the species.</title>
        <authorList>
            <person name="Kayansamruaj P."/>
            <person name="Dong H.T."/>
            <person name="Hirono I."/>
            <person name="Kondo H."/>
            <person name="Senapin S."/>
            <person name="Rodkhum C."/>
        </authorList>
    </citation>
    <scope>NUCLEOTIDE SEQUENCE [LARGE SCALE GENOMIC DNA]</scope>
    <source>
        <strain evidence="9 10">1214</strain>
    </source>
</reference>
<feature type="transmembrane region" description="Helical" evidence="7">
    <location>
        <begin position="20"/>
        <end position="41"/>
    </location>
</feature>
<dbReference type="InterPro" id="IPR020846">
    <property type="entry name" value="MFS_dom"/>
</dbReference>
<proteinExistence type="predicted"/>
<evidence type="ECO:0000256" key="1">
    <source>
        <dbReference type="ARBA" id="ARBA00004651"/>
    </source>
</evidence>
<feature type="transmembrane region" description="Helical" evidence="7">
    <location>
        <begin position="78"/>
        <end position="101"/>
    </location>
</feature>
<evidence type="ECO:0000256" key="6">
    <source>
        <dbReference type="ARBA" id="ARBA00023136"/>
    </source>
</evidence>
<dbReference type="Proteomes" id="UP000198034">
    <property type="component" value="Unassembled WGS sequence"/>
</dbReference>
<protein>
    <submittedName>
        <fullName evidence="9">MFS transporter</fullName>
    </submittedName>
</protein>
<evidence type="ECO:0000256" key="5">
    <source>
        <dbReference type="ARBA" id="ARBA00022989"/>
    </source>
</evidence>
<dbReference type="GO" id="GO:0005886">
    <property type="term" value="C:plasma membrane"/>
    <property type="evidence" value="ECO:0007669"/>
    <property type="project" value="UniProtKB-SubCell"/>
</dbReference>
<dbReference type="InterPro" id="IPR011701">
    <property type="entry name" value="MFS"/>
</dbReference>
<evidence type="ECO:0000256" key="7">
    <source>
        <dbReference type="SAM" id="Phobius"/>
    </source>
</evidence>
<feature type="transmembrane region" description="Helical" evidence="7">
    <location>
        <begin position="107"/>
        <end position="132"/>
    </location>
</feature>
<dbReference type="EMBL" id="MTCY01000001">
    <property type="protein sequence ID" value="OWP79679.1"/>
    <property type="molecule type" value="Genomic_DNA"/>
</dbReference>
<feature type="transmembrane region" description="Helical" evidence="7">
    <location>
        <begin position="349"/>
        <end position="371"/>
    </location>
</feature>
<keyword evidence="5 7" id="KW-1133">Transmembrane helix</keyword>
<feature type="transmembrane region" description="Helical" evidence="7">
    <location>
        <begin position="171"/>
        <end position="191"/>
    </location>
</feature>
<feature type="transmembrane region" description="Helical" evidence="7">
    <location>
        <begin position="144"/>
        <end position="165"/>
    </location>
</feature>
<dbReference type="SUPFAM" id="SSF103473">
    <property type="entry name" value="MFS general substrate transporter"/>
    <property type="match status" value="1"/>
</dbReference>
<comment type="subcellular location">
    <subcellularLocation>
        <location evidence="1">Cell membrane</location>
        <topology evidence="1">Multi-pass membrane protein</topology>
    </subcellularLocation>
</comment>
<evidence type="ECO:0000259" key="8">
    <source>
        <dbReference type="PROSITE" id="PS50850"/>
    </source>
</evidence>
<dbReference type="Pfam" id="PF07690">
    <property type="entry name" value="MFS_1"/>
    <property type="match status" value="1"/>
</dbReference>
<evidence type="ECO:0000256" key="3">
    <source>
        <dbReference type="ARBA" id="ARBA00022475"/>
    </source>
</evidence>
<feature type="transmembrane region" description="Helical" evidence="7">
    <location>
        <begin position="290"/>
        <end position="308"/>
    </location>
</feature>
<dbReference type="InterPro" id="IPR036259">
    <property type="entry name" value="MFS_trans_sf"/>
</dbReference>
<dbReference type="Gene3D" id="1.20.1250.20">
    <property type="entry name" value="MFS general substrate transporter like domains"/>
    <property type="match status" value="1"/>
</dbReference>
<evidence type="ECO:0000256" key="4">
    <source>
        <dbReference type="ARBA" id="ARBA00022692"/>
    </source>
</evidence>
<dbReference type="OrthoDB" id="9788453at2"/>
<keyword evidence="2" id="KW-0813">Transport</keyword>
<feature type="transmembrane region" description="Helical" evidence="7">
    <location>
        <begin position="377"/>
        <end position="395"/>
    </location>
</feature>
<dbReference type="PANTHER" id="PTHR23517:SF2">
    <property type="entry name" value="MULTIDRUG RESISTANCE PROTEIN MDTH"/>
    <property type="match status" value="1"/>
</dbReference>